<sequence length="61" mass="7137">MDELAEARAKLVLLEAQERQILEHLCNVRSAVQVQKKRVDELIEHMIPPLLTVYLLQPFTR</sequence>
<protein>
    <submittedName>
        <fullName evidence="1">Uncharacterized protein</fullName>
    </submittedName>
</protein>
<dbReference type="HOGENOM" id="CLU_2923595_0_0_1"/>
<gene>
    <name evidence="1" type="ORF">M404DRAFT_991292</name>
</gene>
<name>A0A0C3PY81_PISTI</name>
<evidence type="ECO:0000313" key="2">
    <source>
        <dbReference type="Proteomes" id="UP000054217"/>
    </source>
</evidence>
<dbReference type="InParanoid" id="A0A0C3PY81"/>
<keyword evidence="2" id="KW-1185">Reference proteome</keyword>
<dbReference type="AlphaFoldDB" id="A0A0C3PY81"/>
<dbReference type="Proteomes" id="UP000054217">
    <property type="component" value="Unassembled WGS sequence"/>
</dbReference>
<reference evidence="1 2" key="1">
    <citation type="submission" date="2014-04" db="EMBL/GenBank/DDBJ databases">
        <authorList>
            <consortium name="DOE Joint Genome Institute"/>
            <person name="Kuo A."/>
            <person name="Kohler A."/>
            <person name="Costa M.D."/>
            <person name="Nagy L.G."/>
            <person name="Floudas D."/>
            <person name="Copeland A."/>
            <person name="Barry K.W."/>
            <person name="Cichocki N."/>
            <person name="Veneault-Fourrey C."/>
            <person name="LaButti K."/>
            <person name="Lindquist E.A."/>
            <person name="Lipzen A."/>
            <person name="Lundell T."/>
            <person name="Morin E."/>
            <person name="Murat C."/>
            <person name="Sun H."/>
            <person name="Tunlid A."/>
            <person name="Henrissat B."/>
            <person name="Grigoriev I.V."/>
            <person name="Hibbett D.S."/>
            <person name="Martin F."/>
            <person name="Nordberg H.P."/>
            <person name="Cantor M.N."/>
            <person name="Hua S.X."/>
        </authorList>
    </citation>
    <scope>NUCLEOTIDE SEQUENCE [LARGE SCALE GENOMIC DNA]</scope>
    <source>
        <strain evidence="1 2">Marx 270</strain>
    </source>
</reference>
<dbReference type="EMBL" id="KN831944">
    <property type="protein sequence ID" value="KIO14536.1"/>
    <property type="molecule type" value="Genomic_DNA"/>
</dbReference>
<organism evidence="1 2">
    <name type="scientific">Pisolithus tinctorius Marx 270</name>
    <dbReference type="NCBI Taxonomy" id="870435"/>
    <lineage>
        <taxon>Eukaryota</taxon>
        <taxon>Fungi</taxon>
        <taxon>Dikarya</taxon>
        <taxon>Basidiomycota</taxon>
        <taxon>Agaricomycotina</taxon>
        <taxon>Agaricomycetes</taxon>
        <taxon>Agaricomycetidae</taxon>
        <taxon>Boletales</taxon>
        <taxon>Sclerodermatineae</taxon>
        <taxon>Pisolithaceae</taxon>
        <taxon>Pisolithus</taxon>
    </lineage>
</organism>
<proteinExistence type="predicted"/>
<evidence type="ECO:0000313" key="1">
    <source>
        <dbReference type="EMBL" id="KIO14536.1"/>
    </source>
</evidence>
<accession>A0A0C3PY81</accession>
<reference evidence="2" key="2">
    <citation type="submission" date="2015-01" db="EMBL/GenBank/DDBJ databases">
        <title>Evolutionary Origins and Diversification of the Mycorrhizal Mutualists.</title>
        <authorList>
            <consortium name="DOE Joint Genome Institute"/>
            <consortium name="Mycorrhizal Genomics Consortium"/>
            <person name="Kohler A."/>
            <person name="Kuo A."/>
            <person name="Nagy L.G."/>
            <person name="Floudas D."/>
            <person name="Copeland A."/>
            <person name="Barry K.W."/>
            <person name="Cichocki N."/>
            <person name="Veneault-Fourrey C."/>
            <person name="LaButti K."/>
            <person name="Lindquist E.A."/>
            <person name="Lipzen A."/>
            <person name="Lundell T."/>
            <person name="Morin E."/>
            <person name="Murat C."/>
            <person name="Riley R."/>
            <person name="Ohm R."/>
            <person name="Sun H."/>
            <person name="Tunlid A."/>
            <person name="Henrissat B."/>
            <person name="Grigoriev I.V."/>
            <person name="Hibbett D.S."/>
            <person name="Martin F."/>
        </authorList>
    </citation>
    <scope>NUCLEOTIDE SEQUENCE [LARGE SCALE GENOMIC DNA]</scope>
    <source>
        <strain evidence="2">Marx 270</strain>
    </source>
</reference>